<sequence>MTGTSPPRPPADLARSGKDLWRALTDDYELAAQEMALLTEACRTLDSCDALQVQLTTDGLMSESSQGVRVHPALVELRQQRIALARMFAALRVPTGDDGRLQSRPTRGVYSLRPAQ</sequence>
<dbReference type="RefSeq" id="WP_353647955.1">
    <property type="nucleotide sequence ID" value="NZ_CP159218.1"/>
</dbReference>
<protein>
    <submittedName>
        <fullName evidence="2">Terminase</fullName>
    </submittedName>
</protein>
<evidence type="ECO:0000313" key="2">
    <source>
        <dbReference type="EMBL" id="XCG62340.1"/>
    </source>
</evidence>
<gene>
    <name evidence="2" type="ORF">ABLG96_13865</name>
</gene>
<name>A0AAU8DJH6_9ACTN</name>
<dbReference type="EMBL" id="CP159218">
    <property type="protein sequence ID" value="XCG62340.1"/>
    <property type="molecule type" value="Genomic_DNA"/>
</dbReference>
<feature type="region of interest" description="Disordered" evidence="1">
    <location>
        <begin position="95"/>
        <end position="116"/>
    </location>
</feature>
<proteinExistence type="predicted"/>
<dbReference type="AlphaFoldDB" id="A0AAU8DJH6"/>
<organism evidence="2">
    <name type="scientific">Nakamurella sp. A5-74</name>
    <dbReference type="NCBI Taxonomy" id="3158264"/>
    <lineage>
        <taxon>Bacteria</taxon>
        <taxon>Bacillati</taxon>
        <taxon>Actinomycetota</taxon>
        <taxon>Actinomycetes</taxon>
        <taxon>Nakamurellales</taxon>
        <taxon>Nakamurellaceae</taxon>
        <taxon>Nakamurella</taxon>
    </lineage>
</organism>
<accession>A0AAU8DJH6</accession>
<reference evidence="2" key="1">
    <citation type="submission" date="2024-05" db="EMBL/GenBank/DDBJ databases">
        <authorList>
            <person name="Cai S.Y."/>
            <person name="Jin L.M."/>
            <person name="Li H.R."/>
        </authorList>
    </citation>
    <scope>NUCLEOTIDE SEQUENCE</scope>
    <source>
        <strain evidence="2">A5-74</strain>
    </source>
</reference>
<evidence type="ECO:0000256" key="1">
    <source>
        <dbReference type="SAM" id="MobiDB-lite"/>
    </source>
</evidence>